<dbReference type="EMBL" id="CP129675">
    <property type="protein sequence ID" value="XDS45931.1"/>
    <property type="molecule type" value="Genomic_DNA"/>
</dbReference>
<keyword evidence="4" id="KW-0813">Transport</keyword>
<dbReference type="AlphaFoldDB" id="A0AB39UP46"/>
<gene>
    <name evidence="4" type="ORF">QN062_09020</name>
    <name evidence="3" type="ORF">QN216_03215</name>
    <name evidence="2" type="ORF">QN217_07230</name>
</gene>
<proteinExistence type="predicted"/>
<dbReference type="EMBL" id="CP129683">
    <property type="protein sequence ID" value="XDS50509.1"/>
    <property type="molecule type" value="Genomic_DNA"/>
</dbReference>
<sequence length="142" mass="15917">MNVQVFWNMQLASYSRETFLNESVAMLDMHGDIVDRAEVVQSLKDREIQGNTLLSETLALPHSQSGGVRTLVMAFFKTMRPIYDWQPGCGVDRFLCIMLPRQVNAVETNALKALFGIIADDRVMQILSTGSETAVNSQFSNK</sequence>
<evidence type="ECO:0000313" key="3">
    <source>
        <dbReference type="EMBL" id="XDS49287.1"/>
    </source>
</evidence>
<keyword evidence="4" id="KW-0762">Sugar transport</keyword>
<dbReference type="InterPro" id="IPR016152">
    <property type="entry name" value="PTrfase/Anion_transptr"/>
</dbReference>
<accession>A0AB39UP46</accession>
<protein>
    <submittedName>
        <fullName evidence="4">PTS sugar transporter subunit IIA</fullName>
    </submittedName>
</protein>
<dbReference type="Pfam" id="PF00359">
    <property type="entry name" value="PTS_EIIA_2"/>
    <property type="match status" value="1"/>
</dbReference>
<dbReference type="Gene3D" id="3.40.930.10">
    <property type="entry name" value="Mannitol-specific EII, Chain A"/>
    <property type="match status" value="1"/>
</dbReference>
<evidence type="ECO:0000313" key="4">
    <source>
        <dbReference type="EMBL" id="XDS50509.1"/>
    </source>
</evidence>
<dbReference type="SUPFAM" id="SSF55804">
    <property type="entry name" value="Phoshotransferase/anion transport protein"/>
    <property type="match status" value="1"/>
</dbReference>
<dbReference type="EMBL" id="CP129682">
    <property type="protein sequence ID" value="XDS49287.1"/>
    <property type="molecule type" value="Genomic_DNA"/>
</dbReference>
<dbReference type="RefSeq" id="WP_369341473.1">
    <property type="nucleotide sequence ID" value="NZ_CP129675.1"/>
</dbReference>
<dbReference type="KEGG" id="bfk:QN062_09020"/>
<reference evidence="4" key="1">
    <citation type="submission" date="2023-07" db="EMBL/GenBank/DDBJ databases">
        <title>Bifidobacterium aquikefiriaerophilum sp. nov. and Bifidobacterium eccum sp. nov., isolated from water kefir.</title>
        <authorList>
            <person name="Breselge S."/>
            <person name="Bellassi P."/>
            <person name="Barcenilla C."/>
            <person name="Alvarez-Ordonez A."/>
            <person name="Morelli L."/>
            <person name="Cotter P.D."/>
        </authorList>
    </citation>
    <scope>NUCLEOTIDE SEQUENCE</scope>
    <source>
        <strain evidence="4">WK012_4_13</strain>
        <strain evidence="3">WK013_4_14</strain>
        <strain evidence="2">WK048_4_13</strain>
    </source>
</reference>
<organism evidence="4">
    <name type="scientific">Bifidobacterium fermentum</name>
    <dbReference type="NCBI Taxonomy" id="3059035"/>
    <lineage>
        <taxon>Bacteria</taxon>
        <taxon>Bacillati</taxon>
        <taxon>Actinomycetota</taxon>
        <taxon>Actinomycetes</taxon>
        <taxon>Bifidobacteriales</taxon>
        <taxon>Bifidobacteriaceae</taxon>
        <taxon>Bifidobacterium</taxon>
    </lineage>
</organism>
<evidence type="ECO:0000313" key="2">
    <source>
        <dbReference type="EMBL" id="XDS45931.1"/>
    </source>
</evidence>
<dbReference type="PROSITE" id="PS51094">
    <property type="entry name" value="PTS_EIIA_TYPE_2"/>
    <property type="match status" value="1"/>
</dbReference>
<evidence type="ECO:0000259" key="1">
    <source>
        <dbReference type="PROSITE" id="PS51094"/>
    </source>
</evidence>
<feature type="domain" description="PTS EIIA type-2" evidence="1">
    <location>
        <begin position="1"/>
        <end position="142"/>
    </location>
</feature>
<dbReference type="InterPro" id="IPR002178">
    <property type="entry name" value="PTS_EIIA_type-2_dom"/>
</dbReference>
<name>A0AB39UP46_9BIFI</name>